<gene>
    <name evidence="1" type="ORF">F5144DRAFT_611712</name>
</gene>
<keyword evidence="2" id="KW-1185">Reference proteome</keyword>
<comment type="caution">
    <text evidence="1">The sequence shown here is derived from an EMBL/GenBank/DDBJ whole genome shotgun (WGS) entry which is preliminary data.</text>
</comment>
<dbReference type="EMBL" id="JAGIZQ010000003">
    <property type="protein sequence ID" value="KAH6637090.1"/>
    <property type="molecule type" value="Genomic_DNA"/>
</dbReference>
<reference evidence="1 2" key="1">
    <citation type="journal article" date="2021" name="Nat. Commun.">
        <title>Genetic determinants of endophytism in the Arabidopsis root mycobiome.</title>
        <authorList>
            <person name="Mesny F."/>
            <person name="Miyauchi S."/>
            <person name="Thiergart T."/>
            <person name="Pickel B."/>
            <person name="Atanasova L."/>
            <person name="Karlsson M."/>
            <person name="Huettel B."/>
            <person name="Barry K.W."/>
            <person name="Haridas S."/>
            <person name="Chen C."/>
            <person name="Bauer D."/>
            <person name="Andreopoulos W."/>
            <person name="Pangilinan J."/>
            <person name="LaButti K."/>
            <person name="Riley R."/>
            <person name="Lipzen A."/>
            <person name="Clum A."/>
            <person name="Drula E."/>
            <person name="Henrissat B."/>
            <person name="Kohler A."/>
            <person name="Grigoriev I.V."/>
            <person name="Martin F.M."/>
            <person name="Hacquard S."/>
        </authorList>
    </citation>
    <scope>NUCLEOTIDE SEQUENCE [LARGE SCALE GENOMIC DNA]</scope>
    <source>
        <strain evidence="1 2">MPI-SDFR-AT-0079</strain>
    </source>
</reference>
<evidence type="ECO:0000313" key="2">
    <source>
        <dbReference type="Proteomes" id="UP000724584"/>
    </source>
</evidence>
<sequence>MDNSPQIFFSCVFEDHTILKQATKAAILWGREDLEIPLGLPIPPPIIDSLNAIAAGLYGLEQDYVEGRQGPPGYNFERGFAEHVALAKIMFDLNLDGHSAETPFGLHDCVAEVVEKINTGGYTTWDTHFCVCYTSQNRNLGIRVTSRTESSHKEIKSYLLNSTAELRFLATRVEQLIKDQQARYAAAEAEQATRQLEQYWGKRWLGDLRFKIRRKALGLVSQQHQLCHRRVEAFSKLTEEQRRARPPDEDSCTGSFRRQFGLPCSHEIEERLRANEELTIQDTHVHWRLGKDLASGDLYLPILEPLAVVITIVDEPLQAANVIPLNGSLWTRRRSRETSIKDGISKCRHRRRQEDVDGARGLGGLQEDWEEVADGDEASKIE</sequence>
<organism evidence="1 2">
    <name type="scientific">Chaetomium tenue</name>
    <dbReference type="NCBI Taxonomy" id="1854479"/>
    <lineage>
        <taxon>Eukaryota</taxon>
        <taxon>Fungi</taxon>
        <taxon>Dikarya</taxon>
        <taxon>Ascomycota</taxon>
        <taxon>Pezizomycotina</taxon>
        <taxon>Sordariomycetes</taxon>
        <taxon>Sordariomycetidae</taxon>
        <taxon>Sordariales</taxon>
        <taxon>Chaetomiaceae</taxon>
        <taxon>Chaetomium</taxon>
    </lineage>
</organism>
<protein>
    <submittedName>
        <fullName evidence="1">Uncharacterized protein</fullName>
    </submittedName>
</protein>
<name>A0ACB7PGJ0_9PEZI</name>
<dbReference type="Proteomes" id="UP000724584">
    <property type="component" value="Unassembled WGS sequence"/>
</dbReference>
<evidence type="ECO:0000313" key="1">
    <source>
        <dbReference type="EMBL" id="KAH6637090.1"/>
    </source>
</evidence>
<proteinExistence type="predicted"/>
<accession>A0ACB7PGJ0</accession>